<dbReference type="RefSeq" id="WP_052036660.1">
    <property type="nucleotide sequence ID" value="NZ_JMIR01000044.1"/>
</dbReference>
<dbReference type="STRING" id="1157490.EL26_22260"/>
<sequence length="304" mass="32877">MYETELLSDVQYGEGDGHPLFLDIVRPLGAPAHPLPVIVYIHGGGWMFGDKAASGGKLNSLYAKQGFFTVSLNHRPSKVAPFPAQIHDVKAAIRWLRANADTYGIDPNAIGVWGHSSGGHLAALLATSGDVPELEGNSGSPGYSSRVQAACVSAGPVDLLRMGGWHDLPDSPEAVLLNAKYAQDNPDLAKVANPITYINGDEPPVLILHGDQDCIVPVNQAELLFHALTDVSLVRIKGGDHDDYNGGNLVMDDVLHLVLSFMKRNLLGPKPTPEEVQARREPMERAVQSMYEKAEQDLKRVIEN</sequence>
<proteinExistence type="predicted"/>
<evidence type="ECO:0000256" key="1">
    <source>
        <dbReference type="ARBA" id="ARBA00022801"/>
    </source>
</evidence>
<dbReference type="EMBL" id="JMIR01000044">
    <property type="protein sequence ID" value="KEO81182.1"/>
    <property type="molecule type" value="Genomic_DNA"/>
</dbReference>
<name>A0A074M5C8_9BACL</name>
<dbReference type="SUPFAM" id="SSF53474">
    <property type="entry name" value="alpha/beta-Hydrolases"/>
    <property type="match status" value="1"/>
</dbReference>
<dbReference type="InterPro" id="IPR029058">
    <property type="entry name" value="AB_hydrolase_fold"/>
</dbReference>
<comment type="caution">
    <text evidence="3">The sequence shown here is derived from an EMBL/GenBank/DDBJ whole genome shotgun (WGS) entry which is preliminary data.</text>
</comment>
<dbReference type="PANTHER" id="PTHR48081">
    <property type="entry name" value="AB HYDROLASE SUPERFAMILY PROTEIN C4A8.06C"/>
    <property type="match status" value="1"/>
</dbReference>
<dbReference type="AlphaFoldDB" id="A0A074M5C8"/>
<reference evidence="3 4" key="1">
    <citation type="journal article" date="2013" name="Int. J. Syst. Evol. Microbiol.">
        <title>Tumebacillus flagellatus sp. nov., an alpha-amylase/pullulanase-producing bacterium isolated from cassava wastewater.</title>
        <authorList>
            <person name="Wang Q."/>
            <person name="Xie N."/>
            <person name="Qin Y."/>
            <person name="Shen N."/>
            <person name="Zhu J."/>
            <person name="Mi H."/>
            <person name="Huang R."/>
        </authorList>
    </citation>
    <scope>NUCLEOTIDE SEQUENCE [LARGE SCALE GENOMIC DNA]</scope>
    <source>
        <strain evidence="3 4">GST4</strain>
    </source>
</reference>
<evidence type="ECO:0000313" key="4">
    <source>
        <dbReference type="Proteomes" id="UP000027931"/>
    </source>
</evidence>
<dbReference type="GO" id="GO:0016787">
    <property type="term" value="F:hydrolase activity"/>
    <property type="evidence" value="ECO:0007669"/>
    <property type="project" value="UniProtKB-KW"/>
</dbReference>
<dbReference type="InterPro" id="IPR050300">
    <property type="entry name" value="GDXG_lipolytic_enzyme"/>
</dbReference>
<protein>
    <recommendedName>
        <fullName evidence="2">BD-FAE-like domain-containing protein</fullName>
    </recommendedName>
</protein>
<organism evidence="3 4">
    <name type="scientific">Tumebacillus flagellatus</name>
    <dbReference type="NCBI Taxonomy" id="1157490"/>
    <lineage>
        <taxon>Bacteria</taxon>
        <taxon>Bacillati</taxon>
        <taxon>Bacillota</taxon>
        <taxon>Bacilli</taxon>
        <taxon>Bacillales</taxon>
        <taxon>Alicyclobacillaceae</taxon>
        <taxon>Tumebacillus</taxon>
    </lineage>
</organism>
<feature type="domain" description="BD-FAE-like" evidence="2">
    <location>
        <begin position="22"/>
        <end position="228"/>
    </location>
</feature>
<dbReference type="Proteomes" id="UP000027931">
    <property type="component" value="Unassembled WGS sequence"/>
</dbReference>
<evidence type="ECO:0000259" key="2">
    <source>
        <dbReference type="Pfam" id="PF20434"/>
    </source>
</evidence>
<dbReference type="Gene3D" id="3.40.50.1820">
    <property type="entry name" value="alpha/beta hydrolase"/>
    <property type="match status" value="1"/>
</dbReference>
<accession>A0A074M5C8</accession>
<dbReference type="OrthoDB" id="108903at2"/>
<gene>
    <name evidence="3" type="ORF">EL26_22260</name>
</gene>
<evidence type="ECO:0000313" key="3">
    <source>
        <dbReference type="EMBL" id="KEO81182.1"/>
    </source>
</evidence>
<keyword evidence="4" id="KW-1185">Reference proteome</keyword>
<dbReference type="InterPro" id="IPR049492">
    <property type="entry name" value="BD-FAE-like_dom"/>
</dbReference>
<dbReference type="eggNOG" id="COG0657">
    <property type="taxonomic scope" value="Bacteria"/>
</dbReference>
<dbReference type="PANTHER" id="PTHR48081:SF13">
    <property type="entry name" value="ALPHA_BETA HYDROLASE"/>
    <property type="match status" value="1"/>
</dbReference>
<dbReference type="Pfam" id="PF20434">
    <property type="entry name" value="BD-FAE"/>
    <property type="match status" value="1"/>
</dbReference>
<keyword evidence="1" id="KW-0378">Hydrolase</keyword>